<dbReference type="EMBL" id="CP046171">
    <property type="protein sequence ID" value="QIS04742.1"/>
    <property type="molecule type" value="Genomic_DNA"/>
</dbReference>
<evidence type="ECO:0000313" key="1">
    <source>
        <dbReference type="EMBL" id="QIS04742.1"/>
    </source>
</evidence>
<proteinExistence type="predicted"/>
<evidence type="ECO:0000313" key="2">
    <source>
        <dbReference type="Proteomes" id="UP000501705"/>
    </source>
</evidence>
<name>A0A6G9XUW9_NOCBR</name>
<accession>A0A6G9XUW9</accession>
<protein>
    <recommendedName>
        <fullName evidence="3">PE domain-containing protein</fullName>
    </recommendedName>
</protein>
<reference evidence="1 2" key="1">
    <citation type="journal article" date="2019" name="ACS Chem. Biol.">
        <title>Identification and Mobilization of a Cryptic Antibiotic Biosynthesis Gene Locus from a Human-Pathogenic Nocardia Isolate.</title>
        <authorList>
            <person name="Herisse M."/>
            <person name="Ishida K."/>
            <person name="Porter J.L."/>
            <person name="Howden B."/>
            <person name="Hertweck C."/>
            <person name="Stinear T.P."/>
            <person name="Pidot S.J."/>
        </authorList>
    </citation>
    <scope>NUCLEOTIDE SEQUENCE [LARGE SCALE GENOMIC DNA]</scope>
    <source>
        <strain evidence="1 2">AUSMDU00024985</strain>
    </source>
</reference>
<dbReference type="Proteomes" id="UP000501705">
    <property type="component" value="Chromosome"/>
</dbReference>
<dbReference type="RefSeq" id="WP_167463849.1">
    <property type="nucleotide sequence ID" value="NZ_CP046171.1"/>
</dbReference>
<gene>
    <name evidence="1" type="ORF">F5X71_22570</name>
</gene>
<dbReference type="AlphaFoldDB" id="A0A6G9XUW9"/>
<organism evidence="1 2">
    <name type="scientific">Nocardia brasiliensis</name>
    <dbReference type="NCBI Taxonomy" id="37326"/>
    <lineage>
        <taxon>Bacteria</taxon>
        <taxon>Bacillati</taxon>
        <taxon>Actinomycetota</taxon>
        <taxon>Actinomycetes</taxon>
        <taxon>Mycobacteriales</taxon>
        <taxon>Nocardiaceae</taxon>
        <taxon>Nocardia</taxon>
    </lineage>
</organism>
<sequence>MADGAESEWQALLVSANAGELLLNPDVGAQLDQDCDRNIESLRDILESTRDVESVTGFGGFPSGKVLEDKFTSKGSTGADSIQNRIREHIDEITLMKEVFAKAMANYRSVDQSRADQLTGIDFPA</sequence>
<evidence type="ECO:0008006" key="3">
    <source>
        <dbReference type="Google" id="ProtNLM"/>
    </source>
</evidence>